<keyword evidence="9 10" id="KW-0472">Membrane</keyword>
<feature type="transmembrane region" description="Helical" evidence="10">
    <location>
        <begin position="222"/>
        <end position="245"/>
    </location>
</feature>
<accession>A0ABZ2PM44</accession>
<comment type="similarity">
    <text evidence="2">Belongs to the ArsB family.</text>
</comment>
<keyword evidence="4" id="KW-0813">Transport</keyword>
<dbReference type="Proteomes" id="UP001432000">
    <property type="component" value="Chromosome"/>
</dbReference>
<comment type="similarity">
    <text evidence="3">Belongs to the CitM (TC 2.A.11) transporter family.</text>
</comment>
<evidence type="ECO:0000256" key="5">
    <source>
        <dbReference type="ARBA" id="ARBA00022475"/>
    </source>
</evidence>
<feature type="domain" description="Citrate transporter-like" evidence="11">
    <location>
        <begin position="24"/>
        <end position="360"/>
    </location>
</feature>
<protein>
    <submittedName>
        <fullName evidence="12">SLC13 family permease</fullName>
    </submittedName>
</protein>
<comment type="subcellular location">
    <subcellularLocation>
        <location evidence="1">Cell membrane</location>
        <topology evidence="1">Multi-pass membrane protein</topology>
    </subcellularLocation>
</comment>
<dbReference type="InterPro" id="IPR004680">
    <property type="entry name" value="Cit_transptr-like_dom"/>
</dbReference>
<dbReference type="InterPro" id="IPR000802">
    <property type="entry name" value="Arsenical_pump_ArsB"/>
</dbReference>
<dbReference type="Pfam" id="PF03600">
    <property type="entry name" value="CitMHS"/>
    <property type="match status" value="1"/>
</dbReference>
<keyword evidence="7" id="KW-0059">Arsenical resistance</keyword>
<evidence type="ECO:0000259" key="11">
    <source>
        <dbReference type="Pfam" id="PF03600"/>
    </source>
</evidence>
<feature type="transmembrane region" description="Helical" evidence="10">
    <location>
        <begin position="391"/>
        <end position="418"/>
    </location>
</feature>
<dbReference type="EMBL" id="CP147846">
    <property type="protein sequence ID" value="WXG70248.1"/>
    <property type="molecule type" value="Genomic_DNA"/>
</dbReference>
<evidence type="ECO:0000313" key="12">
    <source>
        <dbReference type="EMBL" id="WXG70248.1"/>
    </source>
</evidence>
<evidence type="ECO:0000256" key="10">
    <source>
        <dbReference type="SAM" id="Phobius"/>
    </source>
</evidence>
<evidence type="ECO:0000256" key="7">
    <source>
        <dbReference type="ARBA" id="ARBA00022849"/>
    </source>
</evidence>
<evidence type="ECO:0000256" key="3">
    <source>
        <dbReference type="ARBA" id="ARBA00009843"/>
    </source>
</evidence>
<feature type="transmembrane region" description="Helical" evidence="10">
    <location>
        <begin position="62"/>
        <end position="85"/>
    </location>
</feature>
<reference evidence="12 13" key="1">
    <citation type="submission" date="2024-03" db="EMBL/GenBank/DDBJ databases">
        <title>Natural products discovery in diverse microorganisms through a two-stage MS feature dereplication strategy.</title>
        <authorList>
            <person name="Zhang R."/>
        </authorList>
    </citation>
    <scope>NUCLEOTIDE SEQUENCE [LARGE SCALE GENOMIC DNA]</scope>
    <source>
        <strain evidence="12 13">18930</strain>
    </source>
</reference>
<evidence type="ECO:0000256" key="9">
    <source>
        <dbReference type="ARBA" id="ARBA00023136"/>
    </source>
</evidence>
<feature type="transmembrane region" description="Helical" evidence="10">
    <location>
        <begin position="33"/>
        <end position="50"/>
    </location>
</feature>
<dbReference type="PRINTS" id="PR00758">
    <property type="entry name" value="ARSENICPUMP"/>
</dbReference>
<keyword evidence="6 10" id="KW-0812">Transmembrane</keyword>
<feature type="transmembrane region" description="Helical" evidence="10">
    <location>
        <begin position="183"/>
        <end position="201"/>
    </location>
</feature>
<dbReference type="PANTHER" id="PTHR43302">
    <property type="entry name" value="TRANSPORTER ARSB-RELATED"/>
    <property type="match status" value="1"/>
</dbReference>
<keyword evidence="5" id="KW-1003">Cell membrane</keyword>
<feature type="transmembrane region" description="Helical" evidence="10">
    <location>
        <begin position="314"/>
        <end position="333"/>
    </location>
</feature>
<proteinExistence type="inferred from homology"/>
<evidence type="ECO:0000313" key="13">
    <source>
        <dbReference type="Proteomes" id="UP001432000"/>
    </source>
</evidence>
<evidence type="ECO:0000256" key="8">
    <source>
        <dbReference type="ARBA" id="ARBA00022989"/>
    </source>
</evidence>
<evidence type="ECO:0000256" key="4">
    <source>
        <dbReference type="ARBA" id="ARBA00022448"/>
    </source>
</evidence>
<feature type="transmembrane region" description="Helical" evidence="10">
    <location>
        <begin position="251"/>
        <end position="271"/>
    </location>
</feature>
<keyword evidence="8 10" id="KW-1133">Transmembrane helix</keyword>
<keyword evidence="13" id="KW-1185">Reference proteome</keyword>
<evidence type="ECO:0000256" key="6">
    <source>
        <dbReference type="ARBA" id="ARBA00022692"/>
    </source>
</evidence>
<evidence type="ECO:0000256" key="2">
    <source>
        <dbReference type="ARBA" id="ARBA00006433"/>
    </source>
</evidence>
<organism evidence="12 13">
    <name type="scientific">Rhodococcus sovatensis</name>
    <dbReference type="NCBI Taxonomy" id="1805840"/>
    <lineage>
        <taxon>Bacteria</taxon>
        <taxon>Bacillati</taxon>
        <taxon>Actinomycetota</taxon>
        <taxon>Actinomycetes</taxon>
        <taxon>Mycobacteriales</taxon>
        <taxon>Nocardiaceae</taxon>
        <taxon>Rhodococcus</taxon>
    </lineage>
</organism>
<gene>
    <name evidence="12" type="ORF">WDS16_06935</name>
</gene>
<dbReference type="PANTHER" id="PTHR43302:SF5">
    <property type="entry name" value="TRANSPORTER ARSB-RELATED"/>
    <property type="match status" value="1"/>
</dbReference>
<dbReference type="RefSeq" id="WP_338891520.1">
    <property type="nucleotide sequence ID" value="NZ_CP147846.1"/>
</dbReference>
<evidence type="ECO:0000256" key="1">
    <source>
        <dbReference type="ARBA" id="ARBA00004651"/>
    </source>
</evidence>
<sequence>MSGVAEPIIAAALVAAVLIFAIAAPRGLPEIVVALPAAVAAVLLGLVTVPDAREQVVELLPTVVFLAFILVLAHLADALGVFTWIASVMSRSAQGSPHRLLTSVFAAAAVTTAVLSLDATVVLLTPAVIGAARALRMSPRPHSYATAHLSNSASTLLPVSNLTNLLAFTATGLTFVHFAALMALPWIVSILIEFAVFWLFFRRDLVRTEPAIADQPAPEKPVATPTVPLAVLGVTLLGFAVAGLFGVEPFWVAAVGSLALAVPALEQGFTVPKRILWAGDLKFCGFVLLLGIVVEGVTSGPIGEWLSGVLPTEASFTGLLATAAIAALASNVVNNLPATLMLLAAFGSSAPPGLLLAMVIGVNLGPNLTYVGSLAIMLWRRVGTANGEPASIGTFTVLGLITTPLTILGSVAALWIALGVQI</sequence>
<name>A0ABZ2PM44_9NOCA</name>
<feature type="transmembrane region" description="Helical" evidence="10">
    <location>
        <begin position="105"/>
        <end position="135"/>
    </location>
</feature>
<feature type="transmembrane region" description="Helical" evidence="10">
    <location>
        <begin position="156"/>
        <end position="177"/>
    </location>
</feature>
<feature type="transmembrane region" description="Helical" evidence="10">
    <location>
        <begin position="283"/>
        <end position="302"/>
    </location>
</feature>